<proteinExistence type="predicted"/>
<gene>
    <name evidence="1" type="ORF">PORY_001323</name>
</gene>
<keyword evidence="2" id="KW-1185">Reference proteome</keyword>
<protein>
    <submittedName>
        <fullName evidence="1">Uncharacterized protein</fullName>
    </submittedName>
</protein>
<name>A0ACB7CDX2_9ASCO</name>
<dbReference type="EMBL" id="JABTEG010000004">
    <property type="protein sequence ID" value="KAG4305153.1"/>
    <property type="molecule type" value="Genomic_DNA"/>
</dbReference>
<evidence type="ECO:0000313" key="2">
    <source>
        <dbReference type="Proteomes" id="UP000768646"/>
    </source>
</evidence>
<reference evidence="1 2" key="1">
    <citation type="journal article" date="2021" name="Commun. Biol.">
        <title>Genomic insights into the host specific adaptation of the Pneumocystis genus.</title>
        <authorList>
            <person name="Cisse O.H."/>
            <person name="Ma L."/>
            <person name="Dekker J.P."/>
            <person name="Khil P.P."/>
            <person name="Youn J.-H."/>
            <person name="Brenchley J.M."/>
            <person name="Blair R."/>
            <person name="Pahar B."/>
            <person name="Chabe M."/>
            <person name="Van Rompay K.K.A."/>
            <person name="Keesler R."/>
            <person name="Sukura A."/>
            <person name="Hirsch V."/>
            <person name="Kutty G."/>
            <person name="Liu Y."/>
            <person name="Peng L."/>
            <person name="Chen J."/>
            <person name="Song J."/>
            <person name="Weissenbacher-Lang C."/>
            <person name="Xu J."/>
            <person name="Upham N.S."/>
            <person name="Stajich J.E."/>
            <person name="Cuomo C.A."/>
            <person name="Cushion M.T."/>
            <person name="Kovacs J.A."/>
        </authorList>
    </citation>
    <scope>NUCLEOTIDE SEQUENCE [LARGE SCALE GENOMIC DNA]</scope>
    <source>
        <strain evidence="1 2">RABM</strain>
    </source>
</reference>
<comment type="caution">
    <text evidence="1">The sequence shown here is derived from an EMBL/GenBank/DDBJ whole genome shotgun (WGS) entry which is preliminary data.</text>
</comment>
<organism evidence="1 2">
    <name type="scientific">Pneumocystis oryctolagi</name>
    <dbReference type="NCBI Taxonomy" id="42067"/>
    <lineage>
        <taxon>Eukaryota</taxon>
        <taxon>Fungi</taxon>
        <taxon>Dikarya</taxon>
        <taxon>Ascomycota</taxon>
        <taxon>Taphrinomycotina</taxon>
        <taxon>Pneumocystomycetes</taxon>
        <taxon>Pneumocystaceae</taxon>
        <taxon>Pneumocystis</taxon>
    </lineage>
</organism>
<evidence type="ECO:0000313" key="1">
    <source>
        <dbReference type="EMBL" id="KAG4305153.1"/>
    </source>
</evidence>
<sequence>MTRIIIKNLPKYLNEDRFKEHFSSYCGKHITDIRFIRSKNRKFRGFGFIGYKTKEDALNAIKYYNNTFIDTSRIIVEHAREIDFNSVGSKNSLKYSYFSSEDSIQEENDKLISDELFLKESQESKESFIVSKHKKIGSSIDASNVDQNCLIREDRFKNCVNNPDDINNDALFSSVSDAKNSNEYLSFSTSSGNESVIHTKTMTDNEWLKSKSRKIIESDDFEFLDSSSNKQLNTEDVFFCEKNDSEYSLDNNNKSTPKEEILLSGRLFVRNLPYNISENELRVVFEEFGKVIDVHVPFDFSLNMTKGFAYILFEDPLCAVNAYENMDGRALYGRLIHVLPAQLKNCYDKFMSSNKVKFKNQRAKKRKINALCSQFSWNSLYMNPDAVMSSVADKLGVSKIEVLDPTCSDASIKLALAETHIIQETKAFLEKSGVNLESFSGFERDDCVLLVKNFSYGTTINELFELFGKYGSLGRVLLPPSGTIAIVEFLEPRSANDAFKHLSYRKFKDSILYLEKAPINVFKEKFDPKMNSKIVDLNTLNLKTIYDTDINIENSDIVDTERSTLFIKNINFSTTLDGLKNAFCSLDGFVNAVIKMKPDPKRPGNKLSMGFGFVEFRTRSQALQAMCVMKNYVLDGHVLQIKESEKSHGFSVKEVLNQNKNKIIIKNLPFEATKKDVRQLFGSYGHLKSVRVPKKIDHSIRGFAFVEYVTSRDAKNAFNILKNTHLLGRHLILEWAFDDSFTNDLDVKRKTIEKSNDR</sequence>
<accession>A0ACB7CDX2</accession>
<dbReference type="Proteomes" id="UP000768646">
    <property type="component" value="Unassembled WGS sequence"/>
</dbReference>